<dbReference type="EMBL" id="FNAL01000048">
    <property type="protein sequence ID" value="SDE21130.1"/>
    <property type="molecule type" value="Genomic_DNA"/>
</dbReference>
<reference evidence="1" key="1">
    <citation type="journal article" date="2014" name="Int. J. Syst. Evol. Microbiol.">
        <title>Complete genome of a new Firmicutes species belonging to the dominant human colonic microbiota ('Ruminococcus bicirculans') reveals two chromosomes and a selective capacity to utilize plant glucans.</title>
        <authorList>
            <consortium name="NISC Comparative Sequencing Program"/>
            <person name="Wegmann U."/>
            <person name="Louis P."/>
            <person name="Goesmann A."/>
            <person name="Henrissat B."/>
            <person name="Duncan S.H."/>
            <person name="Flint H.J."/>
        </authorList>
    </citation>
    <scope>NUCLEOTIDE SEQUENCE</scope>
    <source>
        <strain evidence="1">NBRC 103191</strain>
    </source>
</reference>
<dbReference type="Proteomes" id="UP000198501">
    <property type="component" value="Unassembled WGS sequence"/>
</dbReference>
<name>A0A1G7B2I7_9GAMM</name>
<protein>
    <recommendedName>
        <fullName evidence="5">Phage regulatory protein CII (CP76)</fullName>
    </recommendedName>
</protein>
<proteinExistence type="predicted"/>
<dbReference type="RefSeq" id="WP_093071460.1">
    <property type="nucleotide sequence ID" value="NZ_BSOK01000020.1"/>
</dbReference>
<reference evidence="1" key="4">
    <citation type="submission" date="2023-01" db="EMBL/GenBank/DDBJ databases">
        <title>Draft genome sequence of Psychrobacter pacificensis strain NBRC 103191.</title>
        <authorList>
            <person name="Sun Q."/>
            <person name="Mori K."/>
        </authorList>
    </citation>
    <scope>NUCLEOTIDE SEQUENCE</scope>
    <source>
        <strain evidence="1">NBRC 103191</strain>
    </source>
</reference>
<dbReference type="GO" id="GO:0003677">
    <property type="term" value="F:DNA binding"/>
    <property type="evidence" value="ECO:0007669"/>
    <property type="project" value="InterPro"/>
</dbReference>
<evidence type="ECO:0000313" key="1">
    <source>
        <dbReference type="EMBL" id="GLR28992.1"/>
    </source>
</evidence>
<evidence type="ECO:0000313" key="2">
    <source>
        <dbReference type="EMBL" id="SDE21130.1"/>
    </source>
</evidence>
<dbReference type="InterPro" id="IPR009679">
    <property type="entry name" value="Phage_186_CII-like"/>
</dbReference>
<keyword evidence="4" id="KW-1185">Reference proteome</keyword>
<evidence type="ECO:0000313" key="3">
    <source>
        <dbReference type="Proteomes" id="UP000198501"/>
    </source>
</evidence>
<accession>A0A1G7B2I7</accession>
<reference evidence="4" key="3">
    <citation type="journal article" date="2019" name="Int. J. Syst. Evol. Microbiol.">
        <title>The Global Catalogue of Microorganisms (GCM) 10K type strain sequencing project: providing services to taxonomists for standard genome sequencing and annotation.</title>
        <authorList>
            <consortium name="The Broad Institute Genomics Platform"/>
            <consortium name="The Broad Institute Genome Sequencing Center for Infectious Disease"/>
            <person name="Wu L."/>
            <person name="Ma J."/>
        </authorList>
    </citation>
    <scope>NUCLEOTIDE SEQUENCE [LARGE SCALE GENOMIC DNA]</scope>
    <source>
        <strain evidence="4">NBRC 103191</strain>
    </source>
</reference>
<reference evidence="2 3" key="2">
    <citation type="submission" date="2016-10" db="EMBL/GenBank/DDBJ databases">
        <authorList>
            <person name="de Groot N.N."/>
        </authorList>
    </citation>
    <scope>NUCLEOTIDE SEQUENCE [LARGE SCALE GENOMIC DNA]</scope>
    <source>
        <strain evidence="2 3">DSM 23406</strain>
    </source>
</reference>
<organism evidence="2 3">
    <name type="scientific">Psychrobacter pacificensis</name>
    <dbReference type="NCBI Taxonomy" id="112002"/>
    <lineage>
        <taxon>Bacteria</taxon>
        <taxon>Pseudomonadati</taxon>
        <taxon>Pseudomonadota</taxon>
        <taxon>Gammaproteobacteria</taxon>
        <taxon>Moraxellales</taxon>
        <taxon>Moraxellaceae</taxon>
        <taxon>Psychrobacter</taxon>
    </lineage>
</organism>
<dbReference type="AlphaFoldDB" id="A0A1G7B2I7"/>
<evidence type="ECO:0000313" key="4">
    <source>
        <dbReference type="Proteomes" id="UP001156645"/>
    </source>
</evidence>
<gene>
    <name evidence="1" type="ORF">GCM10007915_12300</name>
    <name evidence="2" type="ORF">SAMN05660405_02690</name>
</gene>
<sequence>MSKSIYNATQRAERCVLSLEQSVYHACKKERGTLGKIADIYGVNYNTLALQVNPNRNCHTLAPETIELVLEHTQSPRIMDAICAAHGNAGWFLLPDTDSQCDEIVDIALLGQKFADLNSTSLDAYADKVIEPDEYASMQKDGYALISHIQTILKNAERNMERNNDR</sequence>
<dbReference type="Proteomes" id="UP001156645">
    <property type="component" value="Unassembled WGS sequence"/>
</dbReference>
<evidence type="ECO:0008006" key="5">
    <source>
        <dbReference type="Google" id="ProtNLM"/>
    </source>
</evidence>
<dbReference type="Pfam" id="PF06892">
    <property type="entry name" value="Phage_CP76"/>
    <property type="match status" value="1"/>
</dbReference>
<dbReference type="EMBL" id="BSOK01000020">
    <property type="protein sequence ID" value="GLR28992.1"/>
    <property type="molecule type" value="Genomic_DNA"/>
</dbReference>